<gene>
    <name evidence="12" type="primary">ppk1</name>
    <name evidence="6" type="synonym">ppk</name>
    <name evidence="12" type="ORF">FK220_010590</name>
</gene>
<feature type="domain" description="Polyphosphate kinase N-terminal" evidence="9">
    <location>
        <begin position="8"/>
        <end position="113"/>
    </location>
</feature>
<name>A0A967AVF3_9FLAO</name>
<feature type="domain" description="Polyphosphate kinase C-terminal" evidence="11">
    <location>
        <begin position="334"/>
        <end position="497"/>
    </location>
</feature>
<evidence type="ECO:0000256" key="7">
    <source>
        <dbReference type="RuleBase" id="RU003800"/>
    </source>
</evidence>
<keyword evidence="6" id="KW-0479">Metal-binding</keyword>
<evidence type="ECO:0000259" key="10">
    <source>
        <dbReference type="Pfam" id="PF13090"/>
    </source>
</evidence>
<evidence type="ECO:0000256" key="3">
    <source>
        <dbReference type="ARBA" id="ARBA00022741"/>
    </source>
</evidence>
<proteinExistence type="inferred from homology"/>
<dbReference type="PANTHER" id="PTHR30218:SF0">
    <property type="entry name" value="POLYPHOSPHATE KINASE"/>
    <property type="match status" value="1"/>
</dbReference>
<dbReference type="Pfam" id="PF17941">
    <property type="entry name" value="PP_kinase_C_1"/>
    <property type="match status" value="1"/>
</dbReference>
<dbReference type="AlphaFoldDB" id="A0A967AVF3"/>
<dbReference type="Proteomes" id="UP000707206">
    <property type="component" value="Unassembled WGS sequence"/>
</dbReference>
<dbReference type="GO" id="GO:0006799">
    <property type="term" value="P:polyphosphate biosynthetic process"/>
    <property type="evidence" value="ECO:0007669"/>
    <property type="project" value="UniProtKB-UniRule"/>
</dbReference>
<dbReference type="Pfam" id="PF13089">
    <property type="entry name" value="PP_kinase_N"/>
    <property type="match status" value="1"/>
</dbReference>
<evidence type="ECO:0000256" key="6">
    <source>
        <dbReference type="HAMAP-Rule" id="MF_00347"/>
    </source>
</evidence>
<feature type="binding site" evidence="6">
    <location>
        <position position="377"/>
    </location>
    <ligand>
        <name>Mg(2+)</name>
        <dbReference type="ChEBI" id="CHEBI:18420"/>
    </ligand>
</feature>
<dbReference type="InterPro" id="IPR025198">
    <property type="entry name" value="PPK_N_dom"/>
</dbReference>
<feature type="active site" description="Phosphohistidine intermediate" evidence="6">
    <location>
        <position position="437"/>
    </location>
</feature>
<evidence type="ECO:0000313" key="13">
    <source>
        <dbReference type="Proteomes" id="UP000707206"/>
    </source>
</evidence>
<dbReference type="Pfam" id="PF02503">
    <property type="entry name" value="PP_kinase"/>
    <property type="match status" value="1"/>
</dbReference>
<dbReference type="Pfam" id="PF13090">
    <property type="entry name" value="PP_kinase_C"/>
    <property type="match status" value="1"/>
</dbReference>
<comment type="catalytic activity">
    <reaction evidence="6 7">
        <text>[phosphate](n) + ATP = [phosphate](n+1) + ADP</text>
        <dbReference type="Rhea" id="RHEA:19573"/>
        <dbReference type="Rhea" id="RHEA-COMP:9859"/>
        <dbReference type="Rhea" id="RHEA-COMP:14280"/>
        <dbReference type="ChEBI" id="CHEBI:16838"/>
        <dbReference type="ChEBI" id="CHEBI:30616"/>
        <dbReference type="ChEBI" id="CHEBI:456216"/>
        <dbReference type="EC" id="2.7.4.1"/>
    </reaction>
</comment>
<dbReference type="Gene3D" id="3.30.1840.10">
    <property type="entry name" value="Polyphosphate kinase middle domain"/>
    <property type="match status" value="1"/>
</dbReference>
<keyword evidence="1 6" id="KW-0597">Phosphoprotein</keyword>
<evidence type="ECO:0000256" key="2">
    <source>
        <dbReference type="ARBA" id="ARBA00022679"/>
    </source>
</evidence>
<keyword evidence="5 6" id="KW-0067">ATP-binding</keyword>
<feature type="domain" description="Polyphosphate kinase middle" evidence="8">
    <location>
        <begin position="123"/>
        <end position="307"/>
    </location>
</feature>
<keyword evidence="13" id="KW-1185">Reference proteome</keyword>
<dbReference type="RefSeq" id="WP_152574273.1">
    <property type="nucleotide sequence ID" value="NZ_VIKU02000002.1"/>
</dbReference>
<sequence>MIKVRNQYINREISWLRFNERVLQESADSNVPLIERLRFLGIFSNNLDEFFKVRYATVKRIVEAGKKGKSVLGGETAKDLLAEITEICIEQQAKSLRILGNIEEELERQNIFILQETELSPAQSVFVKNYFLQNVSPQLMTIILNDLTEFPILKDTAAYLAIKMVLTSDEDRPEKKYALIEIPKGIDRFVVLPKEGDKNYIIILDDLIRYCLDNVFTMFDYSAISAHMIKITRDAELDMDNDLSKSFIEKISASVADRRIGDPVRFVYDKGIEEDTLNFLKDKMNIEDTDSVIPGGRYHNRRDYMGFPSLGRDDLLYEKIKPLPVKGLSFEGSLFEQIAKKDYLQYTPYHTFSYIIKFLREAALDPKVRSIKITVYRLAKDSQVAASLANAVKNGKQVTVQIELRARFDEEANIQYAEQLQAEGVKLSFGVPGLKVHSKTCVIEREEGDAIKRYGFISTGNFNESTARIYTDYTLFTAHDAILKELNKVFDFFETTYKITKYKHLIVSPHYTQTVFEKLIDNEIANAIVGKEAYIKIKMNSFTSYKMVDKLYEASRAGVKVQLIIRGICCLVPGVKGMSENIEAISIVDKFLEHSRLFIFANEGNPKMYISSADWMTRNIDYRVEVGCPIYDEEVKQELLDTFDISWRDNVKARVFNEAQDNAYRKNNSKPLRSQFEKYGYYQRKLES</sequence>
<dbReference type="GO" id="GO:0009358">
    <property type="term" value="C:polyphosphate kinase complex"/>
    <property type="evidence" value="ECO:0007669"/>
    <property type="project" value="InterPro"/>
</dbReference>
<dbReference type="InterPro" id="IPR036832">
    <property type="entry name" value="PPK_N_dom_sf"/>
</dbReference>
<comment type="function">
    <text evidence="6 7">Catalyzes the reversible transfer of the terminal phosphate of ATP to form a long-chain polyphosphate (polyP).</text>
</comment>
<feature type="binding site" evidence="6">
    <location>
        <position position="470"/>
    </location>
    <ligand>
        <name>ATP</name>
        <dbReference type="ChEBI" id="CHEBI:30616"/>
    </ligand>
</feature>
<dbReference type="Gene3D" id="3.30.870.10">
    <property type="entry name" value="Endonuclease Chain A"/>
    <property type="match status" value="2"/>
</dbReference>
<comment type="similarity">
    <text evidence="6 7">Belongs to the polyphosphate kinase 1 (PPK1) family.</text>
</comment>
<dbReference type="EC" id="2.7.4.1" evidence="6 7"/>
<dbReference type="GO" id="GO:0005524">
    <property type="term" value="F:ATP binding"/>
    <property type="evidence" value="ECO:0007669"/>
    <property type="project" value="UniProtKB-KW"/>
</dbReference>
<feature type="binding site" evidence="6">
    <location>
        <position position="407"/>
    </location>
    <ligand>
        <name>Mg(2+)</name>
        <dbReference type="ChEBI" id="CHEBI:18420"/>
    </ligand>
</feature>
<evidence type="ECO:0000256" key="5">
    <source>
        <dbReference type="ARBA" id="ARBA00022840"/>
    </source>
</evidence>
<protein>
    <recommendedName>
        <fullName evidence="6 7">Polyphosphate kinase</fullName>
        <ecNumber evidence="6 7">2.7.4.1</ecNumber>
    </recommendedName>
    <alternativeName>
        <fullName evidence="6">ATP-polyphosphate phosphotransferase</fullName>
    </alternativeName>
    <alternativeName>
        <fullName evidence="6">Polyphosphoric acid kinase</fullName>
    </alternativeName>
</protein>
<comment type="caution">
    <text evidence="12">The sequence shown here is derived from an EMBL/GenBank/DDBJ whole genome shotgun (WGS) entry which is preliminary data.</text>
</comment>
<dbReference type="InterPro" id="IPR025200">
    <property type="entry name" value="PPK_C_dom2"/>
</dbReference>
<dbReference type="GO" id="GO:0046872">
    <property type="term" value="F:metal ion binding"/>
    <property type="evidence" value="ECO:0007669"/>
    <property type="project" value="UniProtKB-KW"/>
</dbReference>
<dbReference type="SUPFAM" id="SSF56024">
    <property type="entry name" value="Phospholipase D/nuclease"/>
    <property type="match status" value="2"/>
</dbReference>
<dbReference type="GO" id="GO:0008976">
    <property type="term" value="F:polyphosphate kinase activity"/>
    <property type="evidence" value="ECO:0007669"/>
    <property type="project" value="UniProtKB-UniRule"/>
</dbReference>
<dbReference type="InterPro" id="IPR024953">
    <property type="entry name" value="PP_kinase_middle"/>
</dbReference>
<keyword evidence="2 6" id="KW-0808">Transferase</keyword>
<feature type="domain" description="Polyphosphate kinase C-terminal" evidence="10">
    <location>
        <begin position="505"/>
        <end position="675"/>
    </location>
</feature>
<reference evidence="12" key="1">
    <citation type="submission" date="2019-07" db="EMBL/GenBank/DDBJ databases">
        <authorList>
            <person name="De-Chao Zhang Q."/>
        </authorList>
    </citation>
    <scope>NUCLEOTIDE SEQUENCE</scope>
    <source>
        <strain evidence="12">TP-CH-4</strain>
    </source>
</reference>
<comment type="PTM">
    <text evidence="6 7">An intermediate of this reaction is the autophosphorylated ppk in which a phosphate is covalently linked to a histidine residue through a N-P bond.</text>
</comment>
<comment type="cofactor">
    <cofactor evidence="6">
        <name>Mg(2+)</name>
        <dbReference type="ChEBI" id="CHEBI:18420"/>
    </cofactor>
</comment>
<evidence type="ECO:0000259" key="9">
    <source>
        <dbReference type="Pfam" id="PF13089"/>
    </source>
</evidence>
<dbReference type="CDD" id="cd09164">
    <property type="entry name" value="PLDc_EcPPK1_C1_like"/>
    <property type="match status" value="1"/>
</dbReference>
<feature type="binding site" evidence="6">
    <location>
        <position position="594"/>
    </location>
    <ligand>
        <name>ATP</name>
        <dbReference type="ChEBI" id="CHEBI:30616"/>
    </ligand>
</feature>
<accession>A0A967AVF3</accession>
<organism evidence="12 13">
    <name type="scientific">Pelagihabitans pacificus</name>
    <dbReference type="NCBI Taxonomy" id="2696054"/>
    <lineage>
        <taxon>Bacteria</taxon>
        <taxon>Pseudomonadati</taxon>
        <taxon>Bacteroidota</taxon>
        <taxon>Flavobacteriia</taxon>
        <taxon>Flavobacteriales</taxon>
        <taxon>Flavobacteriaceae</taxon>
        <taxon>Pelagihabitans</taxon>
    </lineage>
</organism>
<evidence type="ECO:0000256" key="1">
    <source>
        <dbReference type="ARBA" id="ARBA00022553"/>
    </source>
</evidence>
<keyword evidence="3 6" id="KW-0547">Nucleotide-binding</keyword>
<dbReference type="InterPro" id="IPR041108">
    <property type="entry name" value="PP_kinase_C_1"/>
</dbReference>
<dbReference type="HAMAP" id="MF_00347">
    <property type="entry name" value="Polyphosphate_kinase"/>
    <property type="match status" value="1"/>
</dbReference>
<dbReference type="InterPro" id="IPR003414">
    <property type="entry name" value="PP_kinase"/>
</dbReference>
<keyword evidence="6" id="KW-0460">Magnesium</keyword>
<evidence type="ECO:0000313" key="12">
    <source>
        <dbReference type="EMBL" id="NHF59788.1"/>
    </source>
</evidence>
<dbReference type="Gene3D" id="1.20.58.310">
    <property type="entry name" value="Polyphosphate kinase N-terminal domain"/>
    <property type="match status" value="1"/>
</dbReference>
<dbReference type="SUPFAM" id="SSF143724">
    <property type="entry name" value="PHP14-like"/>
    <property type="match status" value="1"/>
</dbReference>
<feature type="binding site" evidence="6">
    <location>
        <position position="566"/>
    </location>
    <ligand>
        <name>ATP</name>
        <dbReference type="ChEBI" id="CHEBI:30616"/>
    </ligand>
</feature>
<feature type="binding site" evidence="6">
    <location>
        <position position="46"/>
    </location>
    <ligand>
        <name>ATP</name>
        <dbReference type="ChEBI" id="CHEBI:30616"/>
    </ligand>
</feature>
<reference evidence="12" key="2">
    <citation type="submission" date="2020-03" db="EMBL/GenBank/DDBJ databases">
        <title>Flavobacteriaceae bacterium strain TP-CH-4, a member of the family Flavobacteriaceae isolated from a deep-sea seamount.</title>
        <authorList>
            <person name="Zhang D.-C."/>
        </authorList>
    </citation>
    <scope>NUCLEOTIDE SEQUENCE</scope>
    <source>
        <strain evidence="12">TP-CH-4</strain>
    </source>
</reference>
<dbReference type="InterPro" id="IPR036830">
    <property type="entry name" value="PP_kinase_middle_dom_sf"/>
</dbReference>
<keyword evidence="4 6" id="KW-0418">Kinase</keyword>
<dbReference type="EMBL" id="VIKU02000002">
    <property type="protein sequence ID" value="NHF59788.1"/>
    <property type="molecule type" value="Genomic_DNA"/>
</dbReference>
<dbReference type="PANTHER" id="PTHR30218">
    <property type="entry name" value="POLYPHOSPHATE KINASE"/>
    <property type="match status" value="1"/>
</dbReference>
<evidence type="ECO:0000256" key="4">
    <source>
        <dbReference type="ARBA" id="ARBA00022777"/>
    </source>
</evidence>
<dbReference type="NCBIfam" id="TIGR03705">
    <property type="entry name" value="poly_P_kin"/>
    <property type="match status" value="1"/>
</dbReference>
<dbReference type="CDD" id="cd09167">
    <property type="entry name" value="PLDc_EcPPK1_C2_like"/>
    <property type="match status" value="1"/>
</dbReference>
<evidence type="ECO:0000259" key="11">
    <source>
        <dbReference type="Pfam" id="PF17941"/>
    </source>
</evidence>
<dbReference type="NCBIfam" id="NF003917">
    <property type="entry name" value="PRK05443.1-1"/>
    <property type="match status" value="1"/>
</dbReference>
<evidence type="ECO:0000259" key="8">
    <source>
        <dbReference type="Pfam" id="PF02503"/>
    </source>
</evidence>
<dbReference type="PIRSF" id="PIRSF015589">
    <property type="entry name" value="PP_kinase"/>
    <property type="match status" value="1"/>
</dbReference>
<dbReference type="SUPFAM" id="SSF140356">
    <property type="entry name" value="PPK N-terminal domain-like"/>
    <property type="match status" value="1"/>
</dbReference>